<dbReference type="OrthoDB" id="6375767at2759"/>
<dbReference type="CDD" id="cd11290">
    <property type="entry name" value="gelsolin_S1_like"/>
    <property type="match status" value="1"/>
</dbReference>
<dbReference type="InterPro" id="IPR007123">
    <property type="entry name" value="Gelsolin-like_dom"/>
</dbReference>
<dbReference type="Pfam" id="PF00626">
    <property type="entry name" value="Gelsolin"/>
    <property type="match status" value="2"/>
</dbReference>
<protein>
    <submittedName>
        <fullName evidence="2">Gelsolin-like protein 1</fullName>
    </submittedName>
</protein>
<comment type="caution">
    <text evidence="2">The sequence shown here is derived from an EMBL/GenBank/DDBJ whole genome shotgun (WGS) entry which is preliminary data.</text>
</comment>
<evidence type="ECO:0000313" key="3">
    <source>
        <dbReference type="Proteomes" id="UP000225706"/>
    </source>
</evidence>
<dbReference type="STRING" id="50429.A0A2B4RRC4"/>
<dbReference type="PANTHER" id="PTHR11977:SF130">
    <property type="entry name" value="SEVERIN"/>
    <property type="match status" value="1"/>
</dbReference>
<dbReference type="GO" id="GO:0005737">
    <property type="term" value="C:cytoplasm"/>
    <property type="evidence" value="ECO:0007669"/>
    <property type="project" value="TreeGrafter"/>
</dbReference>
<dbReference type="GO" id="GO:0051015">
    <property type="term" value="F:actin filament binding"/>
    <property type="evidence" value="ECO:0007669"/>
    <property type="project" value="InterPro"/>
</dbReference>
<dbReference type="PANTHER" id="PTHR11977">
    <property type="entry name" value="VILLIN"/>
    <property type="match status" value="1"/>
</dbReference>
<keyword evidence="3" id="KW-1185">Reference proteome</keyword>
<gene>
    <name evidence="2" type="primary">AM</name>
    <name evidence="2" type="ORF">AWC38_SpisGene15415</name>
</gene>
<accession>A0A2B4RRC4</accession>
<dbReference type="GO" id="GO:0008154">
    <property type="term" value="P:actin polymerization or depolymerization"/>
    <property type="evidence" value="ECO:0007669"/>
    <property type="project" value="TreeGrafter"/>
</dbReference>
<dbReference type="PRINTS" id="PR00597">
    <property type="entry name" value="GELSOLIN"/>
</dbReference>
<dbReference type="GO" id="GO:0015629">
    <property type="term" value="C:actin cytoskeleton"/>
    <property type="evidence" value="ECO:0007669"/>
    <property type="project" value="TreeGrafter"/>
</dbReference>
<dbReference type="InterPro" id="IPR029006">
    <property type="entry name" value="ADF-H/Gelsolin-like_dom_sf"/>
</dbReference>
<organism evidence="2 3">
    <name type="scientific">Stylophora pistillata</name>
    <name type="common">Smooth cauliflower coral</name>
    <dbReference type="NCBI Taxonomy" id="50429"/>
    <lineage>
        <taxon>Eukaryota</taxon>
        <taxon>Metazoa</taxon>
        <taxon>Cnidaria</taxon>
        <taxon>Anthozoa</taxon>
        <taxon>Hexacorallia</taxon>
        <taxon>Scleractinia</taxon>
        <taxon>Astrocoeniina</taxon>
        <taxon>Pocilloporidae</taxon>
        <taxon>Stylophora</taxon>
    </lineage>
</organism>
<feature type="domain" description="Gelsolin-like" evidence="1">
    <location>
        <begin position="63"/>
        <end position="138"/>
    </location>
</feature>
<dbReference type="Gene3D" id="3.40.20.10">
    <property type="entry name" value="Severin"/>
    <property type="match status" value="2"/>
</dbReference>
<name>A0A2B4RRC4_STYPI</name>
<evidence type="ECO:0000313" key="2">
    <source>
        <dbReference type="EMBL" id="PFX20151.1"/>
    </source>
</evidence>
<feature type="domain" description="Gelsolin-like" evidence="1">
    <location>
        <begin position="295"/>
        <end position="341"/>
    </location>
</feature>
<dbReference type="EMBL" id="LSMT01000328">
    <property type="protein sequence ID" value="PFX20151.1"/>
    <property type="molecule type" value="Genomic_DNA"/>
</dbReference>
<reference evidence="3" key="1">
    <citation type="journal article" date="2017" name="bioRxiv">
        <title>Comparative analysis of the genomes of Stylophora pistillata and Acropora digitifera provides evidence for extensive differences between species of corals.</title>
        <authorList>
            <person name="Voolstra C.R."/>
            <person name="Li Y."/>
            <person name="Liew Y.J."/>
            <person name="Baumgarten S."/>
            <person name="Zoccola D."/>
            <person name="Flot J.-F."/>
            <person name="Tambutte S."/>
            <person name="Allemand D."/>
            <person name="Aranda M."/>
        </authorList>
    </citation>
    <scope>NUCLEOTIDE SEQUENCE [LARGE SCALE GENOMIC DNA]</scope>
</reference>
<dbReference type="InterPro" id="IPR007122">
    <property type="entry name" value="Villin/Gelsolin"/>
</dbReference>
<dbReference type="Proteomes" id="UP000225706">
    <property type="component" value="Unassembled WGS sequence"/>
</dbReference>
<proteinExistence type="predicted"/>
<dbReference type="AlphaFoldDB" id="A0A2B4RRC4"/>
<evidence type="ECO:0000259" key="1">
    <source>
        <dbReference type="Pfam" id="PF00626"/>
    </source>
</evidence>
<dbReference type="SUPFAM" id="SSF55753">
    <property type="entry name" value="Actin depolymerizing proteins"/>
    <property type="match status" value="2"/>
</dbReference>
<sequence>MSGLMKPKQYDWKDSNLAMFGSDEEKKLKKSAAIKEPAWTGCENFEGTKIWRIEKFKVKDWPKSEYGNFFDGDSYIILHSEKDPDSNELDFDVHFWIGGSSTQDEYGTAAYKTVELDTYLDDKAVQHREVAGHESEEFCAYFGGKITIEEGGIDSGFNHVVPSEERLPFTRNLLKHFKKIPNKEGKLEYHAVDMPYTQKNLCCDDGYAVIFSEDKMYQVKGKNAKIDSICPFNEWMSIQKHEHPRAKLQVYENLDEIFDTEVYKNAPADFVVKLIRVLTENGKVEFRPVARGIENMNEDLLDSDDVFLLEVPDRLFVWIGKNASSREKQNALSYAQNYLKEQGQDPCCGVSCMREKDGKYPALWKRTIAKRSSDEKRGKRGGIRENRPNTVLKIMEHGRGFDQLRHLPMELNFFAGTVGRRDQHM</sequence>
<dbReference type="SMART" id="SM00262">
    <property type="entry name" value="GEL"/>
    <property type="match status" value="2"/>
</dbReference>